<keyword evidence="2" id="KW-1185">Reference proteome</keyword>
<comment type="caution">
    <text evidence="1">The sequence shown here is derived from an EMBL/GenBank/DDBJ whole genome shotgun (WGS) entry which is preliminary data.</text>
</comment>
<sequence length="237" mass="25429">MADTDTSDDGTPALSADDVAAYLKAHPDFLAQHPAVLDTLQIPPRQSGAGVVDMQAAMVKRLRANIDKLRAVQQELISAGRANQITQNRVHVAVLSVIQATSFEKLIHTVTHELPGLLDVDFIALAIEGTEDAPRRVPVRGVYVLAPGAIDAALGPGESARLRGDIIGEEAFFGPVARHVRSDVLVRLRVSSGSPDGVIAFGSRQGSTFGPNQSTELLFFLTRVLENTIRAWLDLPE</sequence>
<accession>A0A5C8PER1</accession>
<proteinExistence type="predicted"/>
<dbReference type="Gene3D" id="3.30.450.40">
    <property type="match status" value="1"/>
</dbReference>
<gene>
    <name evidence="1" type="ORF">FHP25_27105</name>
</gene>
<dbReference type="PANTHER" id="PTHR38765">
    <property type="entry name" value="DUF484 DOMAIN-CONTAINING PROTEIN"/>
    <property type="match status" value="1"/>
</dbReference>
<organism evidence="1 2">
    <name type="scientific">Vineibacter terrae</name>
    <dbReference type="NCBI Taxonomy" id="2586908"/>
    <lineage>
        <taxon>Bacteria</taxon>
        <taxon>Pseudomonadati</taxon>
        <taxon>Pseudomonadota</taxon>
        <taxon>Alphaproteobacteria</taxon>
        <taxon>Hyphomicrobiales</taxon>
        <taxon>Vineibacter</taxon>
    </lineage>
</organism>
<dbReference type="PANTHER" id="PTHR38765:SF1">
    <property type="entry name" value="DUF484 DOMAIN-CONTAINING PROTEIN"/>
    <property type="match status" value="1"/>
</dbReference>
<dbReference type="Pfam" id="PF04340">
    <property type="entry name" value="DUF484"/>
    <property type="match status" value="1"/>
</dbReference>
<dbReference type="Proteomes" id="UP000321638">
    <property type="component" value="Unassembled WGS sequence"/>
</dbReference>
<name>A0A5C8PER1_9HYPH</name>
<dbReference type="InterPro" id="IPR007435">
    <property type="entry name" value="DUF484"/>
</dbReference>
<dbReference type="RefSeq" id="WP_147850124.1">
    <property type="nucleotide sequence ID" value="NZ_DATAJT010000458.1"/>
</dbReference>
<dbReference type="AlphaFoldDB" id="A0A5C8PER1"/>
<reference evidence="1 2" key="1">
    <citation type="submission" date="2019-06" db="EMBL/GenBank/DDBJ databases">
        <title>New taxonomy in bacterial strain CC-CFT640, isolated from vineyard.</title>
        <authorList>
            <person name="Lin S.-Y."/>
            <person name="Tsai C.-F."/>
            <person name="Young C.-C."/>
        </authorList>
    </citation>
    <scope>NUCLEOTIDE SEQUENCE [LARGE SCALE GENOMIC DNA]</scope>
    <source>
        <strain evidence="1 2">CC-CFT640</strain>
    </source>
</reference>
<evidence type="ECO:0000313" key="1">
    <source>
        <dbReference type="EMBL" id="TXL72096.1"/>
    </source>
</evidence>
<protein>
    <submittedName>
        <fullName evidence="1">DUF484 family protein</fullName>
    </submittedName>
</protein>
<evidence type="ECO:0000313" key="2">
    <source>
        <dbReference type="Proteomes" id="UP000321638"/>
    </source>
</evidence>
<dbReference type="EMBL" id="VDUZ01000036">
    <property type="protein sequence ID" value="TXL72096.1"/>
    <property type="molecule type" value="Genomic_DNA"/>
</dbReference>
<dbReference type="OrthoDB" id="7200179at2"/>
<dbReference type="InterPro" id="IPR029016">
    <property type="entry name" value="GAF-like_dom_sf"/>
</dbReference>